<keyword evidence="4" id="KW-1185">Reference proteome</keyword>
<dbReference type="Pfam" id="PF25934">
    <property type="entry name" value="DUF7979"/>
    <property type="match status" value="1"/>
</dbReference>
<evidence type="ECO:0000256" key="1">
    <source>
        <dbReference type="SAM" id="Phobius"/>
    </source>
</evidence>
<evidence type="ECO:0000259" key="2">
    <source>
        <dbReference type="Pfam" id="PF25934"/>
    </source>
</evidence>
<reference evidence="3 4" key="1">
    <citation type="submission" date="2018-11" db="EMBL/GenBank/DDBJ databases">
        <title>Taxonoimc description of Halomarina strain SPP-AMP-1.</title>
        <authorList>
            <person name="Pal Y."/>
            <person name="Srinivasana K."/>
            <person name="Verma A."/>
            <person name="Kumar P."/>
        </authorList>
    </citation>
    <scope>NUCLEOTIDE SEQUENCE [LARGE SCALE GENOMIC DNA]</scope>
    <source>
        <strain evidence="3 4">SPP-AMP-1</strain>
    </source>
</reference>
<evidence type="ECO:0000313" key="3">
    <source>
        <dbReference type="EMBL" id="RRJ34000.1"/>
    </source>
</evidence>
<dbReference type="RefSeq" id="WP_124953170.1">
    <property type="nucleotide sequence ID" value="NZ_RRCH01000002.1"/>
</dbReference>
<evidence type="ECO:0000313" key="4">
    <source>
        <dbReference type="Proteomes" id="UP000282322"/>
    </source>
</evidence>
<protein>
    <recommendedName>
        <fullName evidence="2">DUF7979 domain-containing protein</fullName>
    </recommendedName>
</protein>
<dbReference type="EMBL" id="RRCH01000002">
    <property type="protein sequence ID" value="RRJ34000.1"/>
    <property type="molecule type" value="Genomic_DNA"/>
</dbReference>
<keyword evidence="1" id="KW-1133">Transmembrane helix</keyword>
<keyword evidence="1" id="KW-0812">Transmembrane</keyword>
<accession>A0A3P3RMA6</accession>
<dbReference type="Proteomes" id="UP000282322">
    <property type="component" value="Unassembled WGS sequence"/>
</dbReference>
<organism evidence="3 4">
    <name type="scientific">Halocatena pleomorpha</name>
    <dbReference type="NCBI Taxonomy" id="1785090"/>
    <lineage>
        <taxon>Archaea</taxon>
        <taxon>Methanobacteriati</taxon>
        <taxon>Methanobacteriota</taxon>
        <taxon>Stenosarchaea group</taxon>
        <taxon>Halobacteria</taxon>
        <taxon>Halobacteriales</taxon>
        <taxon>Natronomonadaceae</taxon>
        <taxon>Halocatena</taxon>
    </lineage>
</organism>
<dbReference type="AlphaFoldDB" id="A0A3P3RMA6"/>
<name>A0A3P3RMA6_9EURY</name>
<feature type="transmembrane region" description="Helical" evidence="1">
    <location>
        <begin position="125"/>
        <end position="147"/>
    </location>
</feature>
<gene>
    <name evidence="3" type="ORF">EIK79_00295</name>
</gene>
<proteinExistence type="predicted"/>
<sequence length="151" mass="16254">MNRRHLAVLAVVIAVPLFTIGLISPVPDYGPQLETSVYHQPDGNLNEETPTVAYRNLSTDAQQLFDKANNNGPNSAAVPIDDAPTSWATLVSETAETNERYVRKNGKIYGVYLTWDVPAPSFGTVMLRLGPLLGAIGLGTLAGFLILEDSS</sequence>
<feature type="domain" description="DUF7979" evidence="2">
    <location>
        <begin position="43"/>
        <end position="111"/>
    </location>
</feature>
<keyword evidence="1" id="KW-0472">Membrane</keyword>
<comment type="caution">
    <text evidence="3">The sequence shown here is derived from an EMBL/GenBank/DDBJ whole genome shotgun (WGS) entry which is preliminary data.</text>
</comment>
<dbReference type="InterPro" id="IPR058285">
    <property type="entry name" value="DUF7979"/>
</dbReference>